<protein>
    <submittedName>
        <fullName evidence="6">DoxX family membrane protein</fullName>
    </submittedName>
</protein>
<evidence type="ECO:0000256" key="1">
    <source>
        <dbReference type="ARBA" id="ARBA00004141"/>
    </source>
</evidence>
<keyword evidence="3" id="KW-1133">Transmembrane helix</keyword>
<evidence type="ECO:0000256" key="3">
    <source>
        <dbReference type="ARBA" id="ARBA00022989"/>
    </source>
</evidence>
<dbReference type="GO" id="GO:0016020">
    <property type="term" value="C:membrane"/>
    <property type="evidence" value="ECO:0007669"/>
    <property type="project" value="UniProtKB-SubCell"/>
</dbReference>
<dbReference type="KEGG" id="mik:FOE78_15430"/>
<reference evidence="6 7" key="1">
    <citation type="submission" date="2019-07" db="EMBL/GenBank/DDBJ databases">
        <title>Microlunatus dokdonensis sp. nov. isolated from the rhizospheric soil of the wild plant Elymus tsukushiensis.</title>
        <authorList>
            <person name="Ghim S.-Y."/>
            <person name="Hwang Y.-J."/>
            <person name="Son J.-S."/>
            <person name="Shin J.-H."/>
        </authorList>
    </citation>
    <scope>NUCLEOTIDE SEQUENCE [LARGE SCALE GENOMIC DNA]</scope>
    <source>
        <strain evidence="6 7">KUDC0627</strain>
    </source>
</reference>
<gene>
    <name evidence="6" type="ORF">FOE78_15430</name>
</gene>
<dbReference type="Pfam" id="PF07681">
    <property type="entry name" value="DoxX"/>
    <property type="match status" value="1"/>
</dbReference>
<dbReference type="RefSeq" id="WP_143987093.1">
    <property type="nucleotide sequence ID" value="NZ_CP041692.1"/>
</dbReference>
<feature type="compositionally biased region" description="Basic residues" evidence="5">
    <location>
        <begin position="221"/>
        <end position="231"/>
    </location>
</feature>
<dbReference type="InterPro" id="IPR032808">
    <property type="entry name" value="DoxX"/>
</dbReference>
<dbReference type="Proteomes" id="UP000319263">
    <property type="component" value="Chromosome"/>
</dbReference>
<accession>A0A516Q169</accession>
<feature type="region of interest" description="Disordered" evidence="5">
    <location>
        <begin position="217"/>
        <end position="259"/>
    </location>
</feature>
<keyword evidence="7" id="KW-1185">Reference proteome</keyword>
<evidence type="ECO:0000256" key="2">
    <source>
        <dbReference type="ARBA" id="ARBA00022692"/>
    </source>
</evidence>
<evidence type="ECO:0000256" key="4">
    <source>
        <dbReference type="ARBA" id="ARBA00023136"/>
    </source>
</evidence>
<comment type="subcellular location">
    <subcellularLocation>
        <location evidence="1">Membrane</location>
        <topology evidence="1">Multi-pass membrane protein</topology>
    </subcellularLocation>
</comment>
<feature type="compositionally biased region" description="Low complexity" evidence="5">
    <location>
        <begin position="239"/>
        <end position="252"/>
    </location>
</feature>
<dbReference type="AlphaFoldDB" id="A0A516Q169"/>
<evidence type="ECO:0000313" key="6">
    <source>
        <dbReference type="EMBL" id="QDP97132.1"/>
    </source>
</evidence>
<keyword evidence="4" id="KW-0472">Membrane</keyword>
<organism evidence="6 7">
    <name type="scientific">Microlunatus elymi</name>
    <dbReference type="NCBI Taxonomy" id="2596828"/>
    <lineage>
        <taxon>Bacteria</taxon>
        <taxon>Bacillati</taxon>
        <taxon>Actinomycetota</taxon>
        <taxon>Actinomycetes</taxon>
        <taxon>Propionibacteriales</taxon>
        <taxon>Propionibacteriaceae</taxon>
        <taxon>Microlunatus</taxon>
    </lineage>
</organism>
<name>A0A516Q169_9ACTN</name>
<evidence type="ECO:0000313" key="7">
    <source>
        <dbReference type="Proteomes" id="UP000319263"/>
    </source>
</evidence>
<proteinExistence type="predicted"/>
<dbReference type="OrthoDB" id="329282at2"/>
<sequence>MTLVRAIGRTMLSSYFVLNGIRAVRNPSEFVADAEPLAERIVPTAKRFAPEQVAGLIPEDTATLVRLNGAAQVIGGVALASGKGRRLGAGLLALSLIPATVARHPFWSRTDREEKTADRQQFVKNLSLLGGVIIASRDTEGKPGIVWRANEGRELAVKRTKKAKKDAKKAIKRGRNEVTGAAVAGGLALVEEVVAESRKARRQAAKQAKAAAERAQVEAKHARKQARKSAKKSVDRVQKSSAKVSKKAQGAVEDATKSVRKIADDARTQLGEHIELGNN</sequence>
<keyword evidence="2" id="KW-0812">Transmembrane</keyword>
<dbReference type="EMBL" id="CP041692">
    <property type="protein sequence ID" value="QDP97132.1"/>
    <property type="molecule type" value="Genomic_DNA"/>
</dbReference>
<evidence type="ECO:0000256" key="5">
    <source>
        <dbReference type="SAM" id="MobiDB-lite"/>
    </source>
</evidence>